<dbReference type="EMBL" id="ML991777">
    <property type="protein sequence ID" value="KAF2238143.1"/>
    <property type="molecule type" value="Genomic_DNA"/>
</dbReference>
<sequence length="243" mass="27378">MRNARRLKPLAHTEPFWFAPRFQKWAKSDCSALIMVRGTFQRRFEIRDFCVNIVQLLQESGTPVLWALKGVEDNAHKFPSIQILECLVAQALQINSALRTEHSISLNRARFEDATTEEDWFDLLGSVLTGMSRLFIIIDVELICPTSLGDAGSFSSSTTFIDLFRKIAEHSVKTVVKVVLVTYGSPVFADMPRNQDRDLVVSLRRSQIKPIAVQRQSPARNARSLNQIRGRGRGRIPGLAGIV</sequence>
<accession>A0A6A6HKV3</accession>
<reference evidence="1" key="1">
    <citation type="journal article" date="2020" name="Stud. Mycol.">
        <title>101 Dothideomycetes genomes: a test case for predicting lifestyles and emergence of pathogens.</title>
        <authorList>
            <person name="Haridas S."/>
            <person name="Albert R."/>
            <person name="Binder M."/>
            <person name="Bloem J."/>
            <person name="Labutti K."/>
            <person name="Salamov A."/>
            <person name="Andreopoulos B."/>
            <person name="Baker S."/>
            <person name="Barry K."/>
            <person name="Bills G."/>
            <person name="Bluhm B."/>
            <person name="Cannon C."/>
            <person name="Castanera R."/>
            <person name="Culley D."/>
            <person name="Daum C."/>
            <person name="Ezra D."/>
            <person name="Gonzalez J."/>
            <person name="Henrissat B."/>
            <person name="Kuo A."/>
            <person name="Liang C."/>
            <person name="Lipzen A."/>
            <person name="Lutzoni F."/>
            <person name="Magnuson J."/>
            <person name="Mondo S."/>
            <person name="Nolan M."/>
            <person name="Ohm R."/>
            <person name="Pangilinan J."/>
            <person name="Park H.-J."/>
            <person name="Ramirez L."/>
            <person name="Alfaro M."/>
            <person name="Sun H."/>
            <person name="Tritt A."/>
            <person name="Yoshinaga Y."/>
            <person name="Zwiers L.-H."/>
            <person name="Turgeon B."/>
            <person name="Goodwin S."/>
            <person name="Spatafora J."/>
            <person name="Crous P."/>
            <person name="Grigoriev I."/>
        </authorList>
    </citation>
    <scope>NUCLEOTIDE SEQUENCE</scope>
    <source>
        <strain evidence="1">Tuck. ex Michener</strain>
    </source>
</reference>
<organism evidence="1 2">
    <name type="scientific">Viridothelium virens</name>
    <name type="common">Speckled blister lichen</name>
    <name type="synonym">Trypethelium virens</name>
    <dbReference type="NCBI Taxonomy" id="1048519"/>
    <lineage>
        <taxon>Eukaryota</taxon>
        <taxon>Fungi</taxon>
        <taxon>Dikarya</taxon>
        <taxon>Ascomycota</taxon>
        <taxon>Pezizomycotina</taxon>
        <taxon>Dothideomycetes</taxon>
        <taxon>Dothideomycetes incertae sedis</taxon>
        <taxon>Trypetheliales</taxon>
        <taxon>Trypetheliaceae</taxon>
        <taxon>Viridothelium</taxon>
    </lineage>
</organism>
<gene>
    <name evidence="1" type="ORF">EV356DRAFT_508801</name>
</gene>
<dbReference type="Proteomes" id="UP000800092">
    <property type="component" value="Unassembled WGS sequence"/>
</dbReference>
<name>A0A6A6HKV3_VIRVR</name>
<protein>
    <submittedName>
        <fullName evidence="1">Uncharacterized protein</fullName>
    </submittedName>
</protein>
<evidence type="ECO:0000313" key="1">
    <source>
        <dbReference type="EMBL" id="KAF2238143.1"/>
    </source>
</evidence>
<dbReference type="OrthoDB" id="61900at2759"/>
<dbReference type="AlphaFoldDB" id="A0A6A6HKV3"/>
<keyword evidence="2" id="KW-1185">Reference proteome</keyword>
<proteinExistence type="predicted"/>
<evidence type="ECO:0000313" key="2">
    <source>
        <dbReference type="Proteomes" id="UP000800092"/>
    </source>
</evidence>